<sequence length="55" mass="5929">MGGHHGVYNTDHSRDATQADSRVIVGATLDRHSPLRPGHGGDPEEGDLGKVSRRR</sequence>
<dbReference type="Proteomes" id="UP000027265">
    <property type="component" value="Unassembled WGS sequence"/>
</dbReference>
<feature type="compositionally biased region" description="Basic and acidic residues" evidence="1">
    <location>
        <begin position="29"/>
        <end position="55"/>
    </location>
</feature>
<evidence type="ECO:0000256" key="1">
    <source>
        <dbReference type="SAM" id="MobiDB-lite"/>
    </source>
</evidence>
<name>A0A067PWH4_9AGAM</name>
<dbReference type="AlphaFoldDB" id="A0A067PWH4"/>
<evidence type="ECO:0000313" key="3">
    <source>
        <dbReference type="Proteomes" id="UP000027265"/>
    </source>
</evidence>
<dbReference type="HOGENOM" id="CLU_3032663_0_0_1"/>
<gene>
    <name evidence="2" type="ORF">JAAARDRAFT_71953</name>
</gene>
<organism evidence="2 3">
    <name type="scientific">Jaapia argillacea MUCL 33604</name>
    <dbReference type="NCBI Taxonomy" id="933084"/>
    <lineage>
        <taxon>Eukaryota</taxon>
        <taxon>Fungi</taxon>
        <taxon>Dikarya</taxon>
        <taxon>Basidiomycota</taxon>
        <taxon>Agaricomycotina</taxon>
        <taxon>Agaricomycetes</taxon>
        <taxon>Agaricomycetidae</taxon>
        <taxon>Jaapiales</taxon>
        <taxon>Jaapiaceae</taxon>
        <taxon>Jaapia</taxon>
    </lineage>
</organism>
<protein>
    <submittedName>
        <fullName evidence="2">Uncharacterized protein</fullName>
    </submittedName>
</protein>
<evidence type="ECO:0000313" key="2">
    <source>
        <dbReference type="EMBL" id="KDQ54696.1"/>
    </source>
</evidence>
<feature type="region of interest" description="Disordered" evidence="1">
    <location>
        <begin position="1"/>
        <end position="55"/>
    </location>
</feature>
<keyword evidence="3" id="KW-1185">Reference proteome</keyword>
<dbReference type="EMBL" id="KL197728">
    <property type="protein sequence ID" value="KDQ54696.1"/>
    <property type="molecule type" value="Genomic_DNA"/>
</dbReference>
<proteinExistence type="predicted"/>
<accession>A0A067PWH4</accession>
<dbReference type="InParanoid" id="A0A067PWH4"/>
<reference evidence="3" key="1">
    <citation type="journal article" date="2014" name="Proc. Natl. Acad. Sci. U.S.A.">
        <title>Extensive sampling of basidiomycete genomes demonstrates inadequacy of the white-rot/brown-rot paradigm for wood decay fungi.</title>
        <authorList>
            <person name="Riley R."/>
            <person name="Salamov A.A."/>
            <person name="Brown D.W."/>
            <person name="Nagy L.G."/>
            <person name="Floudas D."/>
            <person name="Held B.W."/>
            <person name="Levasseur A."/>
            <person name="Lombard V."/>
            <person name="Morin E."/>
            <person name="Otillar R."/>
            <person name="Lindquist E.A."/>
            <person name="Sun H."/>
            <person name="LaButti K.M."/>
            <person name="Schmutz J."/>
            <person name="Jabbour D."/>
            <person name="Luo H."/>
            <person name="Baker S.E."/>
            <person name="Pisabarro A.G."/>
            <person name="Walton J.D."/>
            <person name="Blanchette R.A."/>
            <person name="Henrissat B."/>
            <person name="Martin F."/>
            <person name="Cullen D."/>
            <person name="Hibbett D.S."/>
            <person name="Grigoriev I.V."/>
        </authorList>
    </citation>
    <scope>NUCLEOTIDE SEQUENCE [LARGE SCALE GENOMIC DNA]</scope>
    <source>
        <strain evidence="3">MUCL 33604</strain>
    </source>
</reference>